<dbReference type="Gene3D" id="3.30.70.100">
    <property type="match status" value="1"/>
</dbReference>
<gene>
    <name evidence="2" type="ORF">ENQ76_01050</name>
</gene>
<accession>A0A7C2JXG4</accession>
<dbReference type="AlphaFoldDB" id="A0A7C2JXG4"/>
<dbReference type="PANTHER" id="PTHR33336">
    <property type="entry name" value="QUINOL MONOOXYGENASE YGIN-RELATED"/>
    <property type="match status" value="1"/>
</dbReference>
<keyword evidence="2" id="KW-0503">Monooxygenase</keyword>
<dbReference type="GO" id="GO:0004497">
    <property type="term" value="F:monooxygenase activity"/>
    <property type="evidence" value="ECO:0007669"/>
    <property type="project" value="UniProtKB-KW"/>
</dbReference>
<dbReference type="InterPro" id="IPR011008">
    <property type="entry name" value="Dimeric_a/b-barrel"/>
</dbReference>
<evidence type="ECO:0000313" key="2">
    <source>
        <dbReference type="EMBL" id="HEN14042.1"/>
    </source>
</evidence>
<dbReference type="EMBL" id="DSOK01000030">
    <property type="protein sequence ID" value="HEN14042.1"/>
    <property type="molecule type" value="Genomic_DNA"/>
</dbReference>
<dbReference type="InterPro" id="IPR007138">
    <property type="entry name" value="ABM_dom"/>
</dbReference>
<dbReference type="SUPFAM" id="SSF54909">
    <property type="entry name" value="Dimeric alpha+beta barrel"/>
    <property type="match status" value="1"/>
</dbReference>
<organism evidence="2">
    <name type="scientific">Schlesneria paludicola</name>
    <dbReference type="NCBI Taxonomy" id="360056"/>
    <lineage>
        <taxon>Bacteria</taxon>
        <taxon>Pseudomonadati</taxon>
        <taxon>Planctomycetota</taxon>
        <taxon>Planctomycetia</taxon>
        <taxon>Planctomycetales</taxon>
        <taxon>Planctomycetaceae</taxon>
        <taxon>Schlesneria</taxon>
    </lineage>
</organism>
<proteinExistence type="predicted"/>
<dbReference type="GO" id="GO:0005829">
    <property type="term" value="C:cytosol"/>
    <property type="evidence" value="ECO:0007669"/>
    <property type="project" value="TreeGrafter"/>
</dbReference>
<dbReference type="InterPro" id="IPR050744">
    <property type="entry name" value="AI-2_Isomerase_LsrG"/>
</dbReference>
<sequence length="114" mass="12708">MLIVLARIEVAPGRRADFLSEFHRLMPAVHAEEGCLEYGPTVDATTDLPRQVRLGDDVVMIVEKWASLAHLQAHLNAPHMAAYRERVKDLVRSSQLFILEPTADGIVPSSSHVR</sequence>
<protein>
    <submittedName>
        <fullName evidence="2">Antibiotic biosynthesis monooxygenase</fullName>
    </submittedName>
</protein>
<evidence type="ECO:0000259" key="1">
    <source>
        <dbReference type="PROSITE" id="PS51725"/>
    </source>
</evidence>
<feature type="domain" description="ABM" evidence="1">
    <location>
        <begin position="2"/>
        <end position="99"/>
    </location>
</feature>
<dbReference type="Pfam" id="PF03992">
    <property type="entry name" value="ABM"/>
    <property type="match status" value="1"/>
</dbReference>
<comment type="caution">
    <text evidence="2">The sequence shown here is derived from an EMBL/GenBank/DDBJ whole genome shotgun (WGS) entry which is preliminary data.</text>
</comment>
<dbReference type="PANTHER" id="PTHR33336:SF3">
    <property type="entry name" value="ABM DOMAIN-CONTAINING PROTEIN"/>
    <property type="match status" value="1"/>
</dbReference>
<dbReference type="PROSITE" id="PS51725">
    <property type="entry name" value="ABM"/>
    <property type="match status" value="1"/>
</dbReference>
<name>A0A7C2JXG4_9PLAN</name>
<keyword evidence="2" id="KW-0560">Oxidoreductase</keyword>
<reference evidence="2" key="1">
    <citation type="journal article" date="2020" name="mSystems">
        <title>Genome- and Community-Level Interaction Insights into Carbon Utilization and Element Cycling Functions of Hydrothermarchaeota in Hydrothermal Sediment.</title>
        <authorList>
            <person name="Zhou Z."/>
            <person name="Liu Y."/>
            <person name="Xu W."/>
            <person name="Pan J."/>
            <person name="Luo Z.H."/>
            <person name="Li M."/>
        </authorList>
    </citation>
    <scope>NUCLEOTIDE SEQUENCE [LARGE SCALE GENOMIC DNA]</scope>
    <source>
        <strain evidence="2">SpSt-339</strain>
    </source>
</reference>